<evidence type="ECO:0000313" key="3">
    <source>
        <dbReference type="Proteomes" id="UP000499080"/>
    </source>
</evidence>
<evidence type="ECO:0000313" key="2">
    <source>
        <dbReference type="EMBL" id="GBL72052.1"/>
    </source>
</evidence>
<keyword evidence="3" id="KW-1185">Reference proteome</keyword>
<reference evidence="2 3" key="1">
    <citation type="journal article" date="2019" name="Sci. Rep.">
        <title>Orb-weaving spider Araneus ventricosus genome elucidates the spidroin gene catalogue.</title>
        <authorList>
            <person name="Kono N."/>
            <person name="Nakamura H."/>
            <person name="Ohtoshi R."/>
            <person name="Moran D.A.P."/>
            <person name="Shinohara A."/>
            <person name="Yoshida Y."/>
            <person name="Fujiwara M."/>
            <person name="Mori M."/>
            <person name="Tomita M."/>
            <person name="Arakawa K."/>
        </authorList>
    </citation>
    <scope>NUCLEOTIDE SEQUENCE [LARGE SCALE GENOMIC DNA]</scope>
</reference>
<accession>A0A4Y1ZX35</accession>
<dbReference type="EMBL" id="BGPR01000001">
    <property type="protein sequence ID" value="GBL72052.1"/>
    <property type="molecule type" value="Genomic_DNA"/>
</dbReference>
<dbReference type="AlphaFoldDB" id="A0A4Y1ZX35"/>
<evidence type="ECO:0000256" key="1">
    <source>
        <dbReference type="SAM" id="MobiDB-lite"/>
    </source>
</evidence>
<dbReference type="Proteomes" id="UP000499080">
    <property type="component" value="Unassembled WGS sequence"/>
</dbReference>
<protein>
    <submittedName>
        <fullName evidence="2">Uncharacterized protein</fullName>
    </submittedName>
</protein>
<comment type="caution">
    <text evidence="2">The sequence shown here is derived from an EMBL/GenBank/DDBJ whole genome shotgun (WGS) entry which is preliminary data.</text>
</comment>
<organism evidence="2 3">
    <name type="scientific">Araneus ventricosus</name>
    <name type="common">Orbweaver spider</name>
    <name type="synonym">Epeira ventricosa</name>
    <dbReference type="NCBI Taxonomy" id="182803"/>
    <lineage>
        <taxon>Eukaryota</taxon>
        <taxon>Metazoa</taxon>
        <taxon>Ecdysozoa</taxon>
        <taxon>Arthropoda</taxon>
        <taxon>Chelicerata</taxon>
        <taxon>Arachnida</taxon>
        <taxon>Araneae</taxon>
        <taxon>Araneomorphae</taxon>
        <taxon>Entelegynae</taxon>
        <taxon>Araneoidea</taxon>
        <taxon>Araneidae</taxon>
        <taxon>Araneus</taxon>
    </lineage>
</organism>
<feature type="region of interest" description="Disordered" evidence="1">
    <location>
        <begin position="66"/>
        <end position="86"/>
    </location>
</feature>
<proteinExistence type="predicted"/>
<name>A0A4Y1ZX35_ARAVE</name>
<sequence>MTQEDCWSDESGETDIMPVTSIKMKDSVEPAYVCGEKQIQEPLSTKLKTALVIAKWLIEEKLFSHPSSYSCSHERYPSSSSFQQRK</sequence>
<gene>
    <name evidence="2" type="ORF">AVEN_115072_1</name>
</gene>